<gene>
    <name evidence="2" type="ORF">ABTW24_09045</name>
</gene>
<comment type="caution">
    <text evidence="2">The sequence shown here is derived from an EMBL/GenBank/DDBJ whole genome shotgun (WGS) entry which is preliminary data.</text>
</comment>
<dbReference type="InterPro" id="IPR007842">
    <property type="entry name" value="HEPN_dom"/>
</dbReference>
<evidence type="ECO:0000313" key="3">
    <source>
        <dbReference type="Proteomes" id="UP001566204"/>
    </source>
</evidence>
<reference evidence="2 3" key="1">
    <citation type="submission" date="2024-06" db="EMBL/GenBank/DDBJ databases">
        <title>Soil Sphingobacterium thalpophilum.</title>
        <authorList>
            <person name="Yang J."/>
            <person name="Li J."/>
        </authorList>
    </citation>
    <scope>NUCLEOTIDE SEQUENCE [LARGE SCALE GENOMIC DNA]</scope>
    <source>
        <strain evidence="2 3">22g91tb</strain>
    </source>
</reference>
<organism evidence="2 3">
    <name type="scientific">Sphingobacterium thalpophilum</name>
    <dbReference type="NCBI Taxonomy" id="259"/>
    <lineage>
        <taxon>Bacteria</taxon>
        <taxon>Pseudomonadati</taxon>
        <taxon>Bacteroidota</taxon>
        <taxon>Sphingobacteriia</taxon>
        <taxon>Sphingobacteriales</taxon>
        <taxon>Sphingobacteriaceae</taxon>
        <taxon>Sphingobacterium</taxon>
    </lineage>
</organism>
<dbReference type="PANTHER" id="PTHR33933">
    <property type="entry name" value="NUCLEOTIDYLTRANSFERASE"/>
    <property type="match status" value="1"/>
</dbReference>
<accession>A0ABV4HB77</accession>
<dbReference type="SMART" id="SM00748">
    <property type="entry name" value="HEPN"/>
    <property type="match status" value="1"/>
</dbReference>
<dbReference type="Gene3D" id="1.20.120.330">
    <property type="entry name" value="Nucleotidyltransferases domain 2"/>
    <property type="match status" value="1"/>
</dbReference>
<name>A0ABV4HB77_9SPHI</name>
<dbReference type="InterPro" id="IPR043519">
    <property type="entry name" value="NT_sf"/>
</dbReference>
<feature type="domain" description="HEPN" evidence="1">
    <location>
        <begin position="154"/>
        <end position="274"/>
    </location>
</feature>
<keyword evidence="3" id="KW-1185">Reference proteome</keyword>
<dbReference type="CDD" id="cd05403">
    <property type="entry name" value="NT_KNTase_like"/>
    <property type="match status" value="1"/>
</dbReference>
<dbReference type="Proteomes" id="UP001566204">
    <property type="component" value="Unassembled WGS sequence"/>
</dbReference>
<dbReference type="PROSITE" id="PS50910">
    <property type="entry name" value="HEPN"/>
    <property type="match status" value="1"/>
</dbReference>
<dbReference type="SUPFAM" id="SSF81301">
    <property type="entry name" value="Nucleotidyltransferase"/>
    <property type="match status" value="1"/>
</dbReference>
<evidence type="ECO:0000313" key="2">
    <source>
        <dbReference type="EMBL" id="MEZ0451739.1"/>
    </source>
</evidence>
<dbReference type="InterPro" id="IPR052548">
    <property type="entry name" value="Type_VII_TA_antitoxin"/>
</dbReference>
<dbReference type="RefSeq" id="WP_370482075.1">
    <property type="nucleotide sequence ID" value="NZ_JBEOQA010000001.1"/>
</dbReference>
<proteinExistence type="predicted"/>
<dbReference type="Pfam" id="PF05168">
    <property type="entry name" value="HEPN"/>
    <property type="match status" value="1"/>
</dbReference>
<dbReference type="SUPFAM" id="SSF81593">
    <property type="entry name" value="Nucleotidyltransferase substrate binding subunit/domain"/>
    <property type="match status" value="1"/>
</dbReference>
<dbReference type="EMBL" id="JBEOQB010000002">
    <property type="protein sequence ID" value="MEZ0451739.1"/>
    <property type="molecule type" value="Genomic_DNA"/>
</dbReference>
<evidence type="ECO:0000259" key="1">
    <source>
        <dbReference type="PROSITE" id="PS50910"/>
    </source>
</evidence>
<dbReference type="Gene3D" id="3.30.460.10">
    <property type="entry name" value="Beta Polymerase, domain 2"/>
    <property type="match status" value="1"/>
</dbReference>
<dbReference type="PANTHER" id="PTHR33933:SF1">
    <property type="entry name" value="PROTEIN ADENYLYLTRANSFERASE MNTA-RELATED"/>
    <property type="match status" value="1"/>
</dbReference>
<sequence length="289" mass="33478">MNQLSHLPQHKQIELAEVVGIICEITNPAKVILFGSHATGKWVEDEYVDKGTTYTYISDYDILVVLSDADKGDEVDIVSKIDNRTGKYKNEVSAIVHTISYINSGLEKGQYFFSDIVKEGITLYDSGEYTFVESKPLTNEQLKQLAIEDFNKWVKSGSRFLEITRNAFEDTVEREDPLNEVMFILNQTAEKFYGGVLLVYTGYKPKTHRIKAYRKYAKHISENLYHVFRYPRTDSEENRLFKMLNDAYIDARYKDDYYIAPSDLKKLINKVEKLESIVINLCEQRINSL</sequence>
<protein>
    <submittedName>
        <fullName evidence="2">HEPN domain-containing protein</fullName>
    </submittedName>
</protein>